<dbReference type="AlphaFoldDB" id="A0A9P4JXZ8"/>
<dbReference type="EMBL" id="ML986822">
    <property type="protein sequence ID" value="KAF2257900.1"/>
    <property type="molecule type" value="Genomic_DNA"/>
</dbReference>
<proteinExistence type="predicted"/>
<evidence type="ECO:0000313" key="3">
    <source>
        <dbReference type="Proteomes" id="UP000800093"/>
    </source>
</evidence>
<sequence>MSRPLQLLHAGAHHQLVLSAIFKAIIGLNVLVLKNAFHRISIYFILLLWRNR</sequence>
<keyword evidence="3" id="KW-1185">Reference proteome</keyword>
<evidence type="ECO:0000313" key="2">
    <source>
        <dbReference type="EMBL" id="KAF2257900.1"/>
    </source>
</evidence>
<keyword evidence="1" id="KW-0472">Membrane</keyword>
<dbReference type="Proteomes" id="UP000800093">
    <property type="component" value="Unassembled WGS sequence"/>
</dbReference>
<reference evidence="3" key="1">
    <citation type="journal article" date="2020" name="Stud. Mycol.">
        <title>101 Dothideomycetes genomes: A test case for predicting lifestyles and emergence of pathogens.</title>
        <authorList>
            <person name="Haridas S."/>
            <person name="Albert R."/>
            <person name="Binder M."/>
            <person name="Bloem J."/>
            <person name="LaButti K."/>
            <person name="Salamov A."/>
            <person name="Andreopoulos B."/>
            <person name="Baker S."/>
            <person name="Barry K."/>
            <person name="Bills G."/>
            <person name="Bluhm B."/>
            <person name="Cannon C."/>
            <person name="Castanera R."/>
            <person name="Culley D."/>
            <person name="Daum C."/>
            <person name="Ezra D."/>
            <person name="Gonzalez J."/>
            <person name="Henrissat B."/>
            <person name="Kuo A."/>
            <person name="Liang C."/>
            <person name="Lipzen A."/>
            <person name="Lutzoni F."/>
            <person name="Magnuson J."/>
            <person name="Mondo S."/>
            <person name="Nolan M."/>
            <person name="Ohm R."/>
            <person name="Pangilinan J."/>
            <person name="Park H.-J."/>
            <person name="Ramirez L."/>
            <person name="Alfaro M."/>
            <person name="Sun H."/>
            <person name="Tritt A."/>
            <person name="Yoshinaga Y."/>
            <person name="Zwiers L.-H."/>
            <person name="Turgeon B."/>
            <person name="Goodwin S."/>
            <person name="Spatafora J."/>
            <person name="Crous P."/>
            <person name="Grigoriev I."/>
        </authorList>
    </citation>
    <scope>NUCLEOTIDE SEQUENCE [LARGE SCALE GENOMIC DNA]</scope>
    <source>
        <strain evidence="3">CBS 304.66</strain>
    </source>
</reference>
<comment type="caution">
    <text evidence="2">The sequence shown here is derived from an EMBL/GenBank/DDBJ whole genome shotgun (WGS) entry which is preliminary data.</text>
</comment>
<name>A0A9P4JXZ8_9PLEO</name>
<accession>A0A9P4JXZ8</accession>
<keyword evidence="1" id="KW-1133">Transmembrane helix</keyword>
<feature type="non-terminal residue" evidence="2">
    <location>
        <position position="52"/>
    </location>
</feature>
<feature type="transmembrane region" description="Helical" evidence="1">
    <location>
        <begin position="20"/>
        <end position="49"/>
    </location>
</feature>
<keyword evidence="1" id="KW-0812">Transmembrane</keyword>
<protein>
    <submittedName>
        <fullName evidence="2">Uncharacterized protein</fullName>
    </submittedName>
</protein>
<organism evidence="2 3">
    <name type="scientific">Lojkania enalia</name>
    <dbReference type="NCBI Taxonomy" id="147567"/>
    <lineage>
        <taxon>Eukaryota</taxon>
        <taxon>Fungi</taxon>
        <taxon>Dikarya</taxon>
        <taxon>Ascomycota</taxon>
        <taxon>Pezizomycotina</taxon>
        <taxon>Dothideomycetes</taxon>
        <taxon>Pleosporomycetidae</taxon>
        <taxon>Pleosporales</taxon>
        <taxon>Pleosporales incertae sedis</taxon>
        <taxon>Lojkania</taxon>
    </lineage>
</organism>
<evidence type="ECO:0000256" key="1">
    <source>
        <dbReference type="SAM" id="Phobius"/>
    </source>
</evidence>
<gene>
    <name evidence="2" type="ORF">CC78DRAFT_505516</name>
</gene>